<dbReference type="Proteomes" id="UP001597468">
    <property type="component" value="Unassembled WGS sequence"/>
</dbReference>
<sequence length="214" mass="24129">MITIDIWSDVRCPFCYIGKRNFEDALAQFEYRKKTEVIWHSFQLDPKIRTRPGISALDYFVEEKNISREQAQEMFQNAQKMAVDAGLEMDLETSVVANSYRAHLLIQLAKSKGVANEIEEALFKAHFSEAKNIDEESVLLEVAASAGIESDEAAEALTSESLAYEVKQDEMQAQNIGVRGVPFFVFDNKYGVSGAQPAETFLEVLNKTWQESGK</sequence>
<proteinExistence type="predicted"/>
<dbReference type="InterPro" id="IPR001853">
    <property type="entry name" value="DSBA-like_thioredoxin_dom"/>
</dbReference>
<name>A0ABW5IZN8_9FLAO</name>
<dbReference type="PANTHER" id="PTHR13887:SF41">
    <property type="entry name" value="THIOREDOXIN SUPERFAMILY PROTEIN"/>
    <property type="match status" value="1"/>
</dbReference>
<feature type="domain" description="DSBA-like thioredoxin" evidence="1">
    <location>
        <begin position="3"/>
        <end position="205"/>
    </location>
</feature>
<accession>A0ABW5IZN8</accession>
<dbReference type="PANTHER" id="PTHR13887">
    <property type="entry name" value="GLUTATHIONE S-TRANSFERASE KAPPA"/>
    <property type="match status" value="1"/>
</dbReference>
<evidence type="ECO:0000313" key="3">
    <source>
        <dbReference type="Proteomes" id="UP001597468"/>
    </source>
</evidence>
<protein>
    <submittedName>
        <fullName evidence="2">DsbA family protein</fullName>
    </submittedName>
</protein>
<comment type="caution">
    <text evidence="2">The sequence shown here is derived from an EMBL/GenBank/DDBJ whole genome shotgun (WGS) entry which is preliminary data.</text>
</comment>
<evidence type="ECO:0000259" key="1">
    <source>
        <dbReference type="Pfam" id="PF01323"/>
    </source>
</evidence>
<dbReference type="InterPro" id="IPR036249">
    <property type="entry name" value="Thioredoxin-like_sf"/>
</dbReference>
<gene>
    <name evidence="2" type="ORF">ACFSTG_13755</name>
</gene>
<keyword evidence="3" id="KW-1185">Reference proteome</keyword>
<organism evidence="2 3">
    <name type="scientific">Salinimicrobium flavum</name>
    <dbReference type="NCBI Taxonomy" id="1737065"/>
    <lineage>
        <taxon>Bacteria</taxon>
        <taxon>Pseudomonadati</taxon>
        <taxon>Bacteroidota</taxon>
        <taxon>Flavobacteriia</taxon>
        <taxon>Flavobacteriales</taxon>
        <taxon>Flavobacteriaceae</taxon>
        <taxon>Salinimicrobium</taxon>
    </lineage>
</organism>
<dbReference type="Gene3D" id="3.40.30.10">
    <property type="entry name" value="Glutaredoxin"/>
    <property type="match status" value="1"/>
</dbReference>
<dbReference type="RefSeq" id="WP_380754184.1">
    <property type="nucleotide sequence ID" value="NZ_JBHULT010000012.1"/>
</dbReference>
<dbReference type="EMBL" id="JBHULT010000012">
    <property type="protein sequence ID" value="MFD2518968.1"/>
    <property type="molecule type" value="Genomic_DNA"/>
</dbReference>
<reference evidence="3" key="1">
    <citation type="journal article" date="2019" name="Int. J. Syst. Evol. Microbiol.">
        <title>The Global Catalogue of Microorganisms (GCM) 10K type strain sequencing project: providing services to taxonomists for standard genome sequencing and annotation.</title>
        <authorList>
            <consortium name="The Broad Institute Genomics Platform"/>
            <consortium name="The Broad Institute Genome Sequencing Center for Infectious Disease"/>
            <person name="Wu L."/>
            <person name="Ma J."/>
        </authorList>
    </citation>
    <scope>NUCLEOTIDE SEQUENCE [LARGE SCALE GENOMIC DNA]</scope>
    <source>
        <strain evidence="3">KCTC 42585</strain>
    </source>
</reference>
<dbReference type="CDD" id="cd03024">
    <property type="entry name" value="DsbA_FrnE"/>
    <property type="match status" value="1"/>
</dbReference>
<dbReference type="Pfam" id="PF01323">
    <property type="entry name" value="DSBA"/>
    <property type="match status" value="1"/>
</dbReference>
<dbReference type="SUPFAM" id="SSF52833">
    <property type="entry name" value="Thioredoxin-like"/>
    <property type="match status" value="1"/>
</dbReference>
<evidence type="ECO:0000313" key="2">
    <source>
        <dbReference type="EMBL" id="MFD2518968.1"/>
    </source>
</evidence>